<dbReference type="EMBL" id="DXEM01000034">
    <property type="protein sequence ID" value="HIX68678.1"/>
    <property type="molecule type" value="Genomic_DNA"/>
</dbReference>
<reference evidence="1" key="2">
    <citation type="submission" date="2021-04" db="EMBL/GenBank/DDBJ databases">
        <authorList>
            <person name="Gilroy R."/>
        </authorList>
    </citation>
    <scope>NUCLEOTIDE SEQUENCE</scope>
    <source>
        <strain evidence="1">CHK191-13928</strain>
    </source>
</reference>
<sequence>MKYSTKVSDAVHIMAFIVLNPADSLSSSRIAESVKTNPGYVRQIMSSLRNNKLLTSVKGHPKPSLTKSPSEITLLDIYRAVEGEKPLLHLDTHTNPECGVGVHIQLALRDYFDQVQEQAEQEMKQITLQNILDRYQEKIAELKKERL</sequence>
<dbReference type="InterPro" id="IPR036388">
    <property type="entry name" value="WH-like_DNA-bd_sf"/>
</dbReference>
<evidence type="ECO:0000313" key="1">
    <source>
        <dbReference type="EMBL" id="HIX68678.1"/>
    </source>
</evidence>
<proteinExistence type="predicted"/>
<dbReference type="SUPFAM" id="SSF46785">
    <property type="entry name" value="Winged helix' DNA-binding domain"/>
    <property type="match status" value="1"/>
</dbReference>
<dbReference type="PANTHER" id="PTHR33221:SF15">
    <property type="entry name" value="HTH-TYPE TRANSCRIPTIONAL REGULATOR YWGB-RELATED"/>
    <property type="match status" value="1"/>
</dbReference>
<organism evidence="1 2">
    <name type="scientific">Candidatus Anaerostipes excrementavium</name>
    <dbReference type="NCBI Taxonomy" id="2838463"/>
    <lineage>
        <taxon>Bacteria</taxon>
        <taxon>Bacillati</taxon>
        <taxon>Bacillota</taxon>
        <taxon>Clostridia</taxon>
        <taxon>Lachnospirales</taxon>
        <taxon>Lachnospiraceae</taxon>
        <taxon>Anaerostipes</taxon>
    </lineage>
</organism>
<dbReference type="PANTHER" id="PTHR33221">
    <property type="entry name" value="WINGED HELIX-TURN-HELIX TRANSCRIPTIONAL REGULATOR, RRF2 FAMILY"/>
    <property type="match status" value="1"/>
</dbReference>
<name>A0A9D1WWS5_9FIRM</name>
<comment type="caution">
    <text evidence="1">The sequence shown here is derived from an EMBL/GenBank/DDBJ whole genome shotgun (WGS) entry which is preliminary data.</text>
</comment>
<accession>A0A9D1WWS5</accession>
<dbReference type="GO" id="GO:0003700">
    <property type="term" value="F:DNA-binding transcription factor activity"/>
    <property type="evidence" value="ECO:0007669"/>
    <property type="project" value="TreeGrafter"/>
</dbReference>
<dbReference type="Proteomes" id="UP000886721">
    <property type="component" value="Unassembled WGS sequence"/>
</dbReference>
<dbReference type="AlphaFoldDB" id="A0A9D1WWS5"/>
<reference evidence="1" key="1">
    <citation type="journal article" date="2021" name="PeerJ">
        <title>Extensive microbial diversity within the chicken gut microbiome revealed by metagenomics and culture.</title>
        <authorList>
            <person name="Gilroy R."/>
            <person name="Ravi A."/>
            <person name="Getino M."/>
            <person name="Pursley I."/>
            <person name="Horton D.L."/>
            <person name="Alikhan N.F."/>
            <person name="Baker D."/>
            <person name="Gharbi K."/>
            <person name="Hall N."/>
            <person name="Watson M."/>
            <person name="Adriaenssens E.M."/>
            <person name="Foster-Nyarko E."/>
            <person name="Jarju S."/>
            <person name="Secka A."/>
            <person name="Antonio M."/>
            <person name="Oren A."/>
            <person name="Chaudhuri R.R."/>
            <person name="La Ragione R."/>
            <person name="Hildebrand F."/>
            <person name="Pallen M.J."/>
        </authorList>
    </citation>
    <scope>NUCLEOTIDE SEQUENCE</scope>
    <source>
        <strain evidence="1">CHK191-13928</strain>
    </source>
</reference>
<dbReference type="PROSITE" id="PS51197">
    <property type="entry name" value="HTH_RRF2_2"/>
    <property type="match status" value="1"/>
</dbReference>
<dbReference type="GO" id="GO:0005829">
    <property type="term" value="C:cytosol"/>
    <property type="evidence" value="ECO:0007669"/>
    <property type="project" value="TreeGrafter"/>
</dbReference>
<dbReference type="InterPro" id="IPR036390">
    <property type="entry name" value="WH_DNA-bd_sf"/>
</dbReference>
<gene>
    <name evidence="1" type="ORF">H9735_11235</name>
</gene>
<dbReference type="Gene3D" id="1.10.10.10">
    <property type="entry name" value="Winged helix-like DNA-binding domain superfamily/Winged helix DNA-binding domain"/>
    <property type="match status" value="1"/>
</dbReference>
<evidence type="ECO:0000313" key="2">
    <source>
        <dbReference type="Proteomes" id="UP000886721"/>
    </source>
</evidence>
<dbReference type="Pfam" id="PF02082">
    <property type="entry name" value="Rrf2"/>
    <property type="match status" value="1"/>
</dbReference>
<protein>
    <submittedName>
        <fullName evidence="1">Rrf2 family transcriptional regulator</fullName>
    </submittedName>
</protein>
<dbReference type="InterPro" id="IPR000944">
    <property type="entry name" value="Tscrpt_reg_Rrf2"/>
</dbReference>